<dbReference type="OMA" id="MSAWTSP"/>
<evidence type="ECO:0000313" key="1">
    <source>
        <dbReference type="EMBL" id="ABP00779.1"/>
    </source>
</evidence>
<dbReference type="Proteomes" id="UP000001568">
    <property type="component" value="Chromosome 20"/>
</dbReference>
<dbReference type="GeneID" id="5006520"/>
<dbReference type="HOGENOM" id="CLU_964391_0_0_1"/>
<dbReference type="RefSeq" id="XP_001422462.1">
    <property type="nucleotide sequence ID" value="XM_001422425.1"/>
</dbReference>
<dbReference type="OrthoDB" id="10544123at2759"/>
<dbReference type="AlphaFoldDB" id="A4SAN1"/>
<protein>
    <submittedName>
        <fullName evidence="1">Uncharacterized protein</fullName>
    </submittedName>
</protein>
<dbReference type="EMBL" id="CP000600">
    <property type="protein sequence ID" value="ABP00779.1"/>
    <property type="molecule type" value="Genomic_DNA"/>
</dbReference>
<reference evidence="1 2" key="1">
    <citation type="journal article" date="2007" name="Proc. Natl. Acad. Sci. U.S.A.">
        <title>The tiny eukaryote Ostreococcus provides genomic insights into the paradox of plankton speciation.</title>
        <authorList>
            <person name="Palenik B."/>
            <person name="Grimwood J."/>
            <person name="Aerts A."/>
            <person name="Rouze P."/>
            <person name="Salamov A."/>
            <person name="Putnam N."/>
            <person name="Dupont C."/>
            <person name="Jorgensen R."/>
            <person name="Derelle E."/>
            <person name="Rombauts S."/>
            <person name="Zhou K."/>
            <person name="Otillar R."/>
            <person name="Merchant S.S."/>
            <person name="Podell S."/>
            <person name="Gaasterland T."/>
            <person name="Napoli C."/>
            <person name="Gendler K."/>
            <person name="Manuell A."/>
            <person name="Tai V."/>
            <person name="Vallon O."/>
            <person name="Piganeau G."/>
            <person name="Jancek S."/>
            <person name="Heijde M."/>
            <person name="Jabbari K."/>
            <person name="Bowler C."/>
            <person name="Lohr M."/>
            <person name="Robbens S."/>
            <person name="Werner G."/>
            <person name="Dubchak I."/>
            <person name="Pazour G.J."/>
            <person name="Ren Q."/>
            <person name="Paulsen I."/>
            <person name="Delwiche C."/>
            <person name="Schmutz J."/>
            <person name="Rokhsar D."/>
            <person name="Van de Peer Y."/>
            <person name="Moreau H."/>
            <person name="Grigoriev I.V."/>
        </authorList>
    </citation>
    <scope>NUCLEOTIDE SEQUENCE [LARGE SCALE GENOMIC DNA]</scope>
    <source>
        <strain evidence="1 2">CCE9901</strain>
    </source>
</reference>
<keyword evidence="2" id="KW-1185">Reference proteome</keyword>
<dbReference type="Gramene" id="ABP00779">
    <property type="protein sequence ID" value="ABP00779"/>
    <property type="gene ID" value="OSTLU_18927"/>
</dbReference>
<accession>A4SAN1</accession>
<gene>
    <name evidence="1" type="ORF">OSTLU_18927</name>
</gene>
<evidence type="ECO:0000313" key="2">
    <source>
        <dbReference type="Proteomes" id="UP000001568"/>
    </source>
</evidence>
<sequence>MSAWTSPLELGDDGHDFARTRIDERLERALAGRRGTYARKSLARAFVADAREGAPRAAPRVVVVAVDSEAGREIARAVVRGTRGKKYGAVLSADADCGEAALGAEDGDDAWTTLYESGEGAPRVVIAETLKDISPTGARAWARETLRACGCEEGGETKVLALTSCSEHETSEAEMSLGAIDRVVAYALDTTRVRMDRDGAWPASPRPLPVGLLLRSNGAAAIASACEALGVAARVIAIPESEPVRVIHGGADVGASREAAAHASALVGCAVECEFKPRMAPTRAENLYA</sequence>
<organism evidence="1 2">
    <name type="scientific">Ostreococcus lucimarinus (strain CCE9901)</name>
    <dbReference type="NCBI Taxonomy" id="436017"/>
    <lineage>
        <taxon>Eukaryota</taxon>
        <taxon>Viridiplantae</taxon>
        <taxon>Chlorophyta</taxon>
        <taxon>Mamiellophyceae</taxon>
        <taxon>Mamiellales</taxon>
        <taxon>Bathycoccaceae</taxon>
        <taxon>Ostreococcus</taxon>
    </lineage>
</organism>
<proteinExistence type="predicted"/>
<dbReference type="KEGG" id="olu:OSTLU_18927"/>
<name>A4SAN1_OSTLU</name>